<dbReference type="OrthoDB" id="9813395at2"/>
<dbReference type="InterPro" id="IPR005486">
    <property type="entry name" value="Glucokinase_regulatory_CS"/>
</dbReference>
<evidence type="ECO:0000313" key="4">
    <source>
        <dbReference type="EMBL" id="PSJ38009.1"/>
    </source>
</evidence>
<dbReference type="GO" id="GO:0046348">
    <property type="term" value="P:amino sugar catabolic process"/>
    <property type="evidence" value="ECO:0007669"/>
    <property type="project" value="InterPro"/>
</dbReference>
<dbReference type="AlphaFoldDB" id="A0A2P7QJ72"/>
<feature type="domain" description="SIS" evidence="3">
    <location>
        <begin position="50"/>
        <end position="214"/>
    </location>
</feature>
<dbReference type="PROSITE" id="PS51464">
    <property type="entry name" value="SIS"/>
    <property type="match status" value="1"/>
</dbReference>
<dbReference type="Gene3D" id="3.40.50.10490">
    <property type="entry name" value="Glucose-6-phosphate isomerase like protein, domain 1"/>
    <property type="match status" value="1"/>
</dbReference>
<name>A0A2P7QJ72_9SPHN</name>
<dbReference type="RefSeq" id="WP_106514822.1">
    <property type="nucleotide sequence ID" value="NZ_PXYI01000007.1"/>
</dbReference>
<dbReference type="InterPro" id="IPR001347">
    <property type="entry name" value="SIS_dom"/>
</dbReference>
<organism evidence="4 5">
    <name type="scientific">Allosphingosinicella deserti</name>
    <dbReference type="NCBI Taxonomy" id="2116704"/>
    <lineage>
        <taxon>Bacteria</taxon>
        <taxon>Pseudomonadati</taxon>
        <taxon>Pseudomonadota</taxon>
        <taxon>Alphaproteobacteria</taxon>
        <taxon>Sphingomonadales</taxon>
        <taxon>Sphingomonadaceae</taxon>
        <taxon>Allosphingosinicella</taxon>
    </lineage>
</organism>
<evidence type="ECO:0000256" key="1">
    <source>
        <dbReference type="ARBA" id="ARBA00023239"/>
    </source>
</evidence>
<gene>
    <name evidence="4" type="ORF">C7I55_20160</name>
</gene>
<dbReference type="PROSITE" id="PS01272">
    <property type="entry name" value="GCKR"/>
    <property type="match status" value="1"/>
</dbReference>
<evidence type="ECO:0000313" key="5">
    <source>
        <dbReference type="Proteomes" id="UP000241167"/>
    </source>
</evidence>
<reference evidence="4 5" key="1">
    <citation type="submission" date="2018-03" db="EMBL/GenBank/DDBJ databases">
        <title>The draft genome of Sphingosinicella sp. GL-C-18.</title>
        <authorList>
            <person name="Liu L."/>
            <person name="Li L."/>
            <person name="Liang L."/>
            <person name="Zhang X."/>
            <person name="Wang T."/>
        </authorList>
    </citation>
    <scope>NUCLEOTIDE SEQUENCE [LARGE SCALE GENOMIC DNA]</scope>
    <source>
        <strain evidence="4 5">GL-C-18</strain>
    </source>
</reference>
<accession>A0A2P7QJ72</accession>
<dbReference type="SUPFAM" id="SSF53697">
    <property type="entry name" value="SIS domain"/>
    <property type="match status" value="1"/>
</dbReference>
<dbReference type="GO" id="GO:0016835">
    <property type="term" value="F:carbon-oxygen lyase activity"/>
    <property type="evidence" value="ECO:0007669"/>
    <property type="project" value="InterPro"/>
</dbReference>
<dbReference type="InterPro" id="IPR040190">
    <property type="entry name" value="MURQ/GCKR"/>
</dbReference>
<evidence type="ECO:0000259" key="3">
    <source>
        <dbReference type="PROSITE" id="PS51464"/>
    </source>
</evidence>
<dbReference type="GO" id="GO:0097367">
    <property type="term" value="F:carbohydrate derivative binding"/>
    <property type="evidence" value="ECO:0007669"/>
    <property type="project" value="InterPro"/>
</dbReference>
<dbReference type="PANTHER" id="PTHR10088">
    <property type="entry name" value="GLUCOKINASE REGULATORY PROTEIN"/>
    <property type="match status" value="1"/>
</dbReference>
<dbReference type="PANTHER" id="PTHR10088:SF4">
    <property type="entry name" value="GLUCOKINASE REGULATORY PROTEIN"/>
    <property type="match status" value="1"/>
</dbReference>
<dbReference type="NCBIfam" id="NF009222">
    <property type="entry name" value="PRK12570.1"/>
    <property type="match status" value="1"/>
</dbReference>
<dbReference type="Proteomes" id="UP000241167">
    <property type="component" value="Unassembled WGS sequence"/>
</dbReference>
<keyword evidence="5" id="KW-1185">Reference proteome</keyword>
<keyword evidence="1" id="KW-0456">Lyase</keyword>
<dbReference type="EMBL" id="PXYI01000007">
    <property type="protein sequence ID" value="PSJ38009.1"/>
    <property type="molecule type" value="Genomic_DNA"/>
</dbReference>
<dbReference type="InterPro" id="IPR046348">
    <property type="entry name" value="SIS_dom_sf"/>
</dbReference>
<sequence length="301" mass="30343">MSTELMSPRYAALDLWPTGDAVQAMLEGQLAAAASVQSQAGAIAAAAEAAAERLQGGRGRLIYAGAGTSGRLAVLDGVELAPTFNWGSERVVPLMAGGMTALLTSVEGAEDDGDAGEQELFATKPTPCDVVIGVAASGRTPYTVAAVRAGATAGALTIGIACNPGTPLLAVCAHPILLDTGAEVVAGSTRMKAGTAQKIALNLLSTAIMLRLGRVHDGLMVDMRLSNRKLRDRAAIMVGTISGVSRSQAEAALEQSGGRIKPAALVALGAAPDQASALLQDAGDNLRLAIARLRGDAAPAA</sequence>
<dbReference type="GO" id="GO:0016803">
    <property type="term" value="F:ether hydrolase activity"/>
    <property type="evidence" value="ECO:0007669"/>
    <property type="project" value="TreeGrafter"/>
</dbReference>
<proteinExistence type="predicted"/>
<comment type="caution">
    <text evidence="4">The sequence shown here is derived from an EMBL/GenBank/DDBJ whole genome shotgun (WGS) entry which is preliminary data.</text>
</comment>
<dbReference type="GO" id="GO:0009254">
    <property type="term" value="P:peptidoglycan turnover"/>
    <property type="evidence" value="ECO:0007669"/>
    <property type="project" value="TreeGrafter"/>
</dbReference>
<dbReference type="InterPro" id="IPR005488">
    <property type="entry name" value="Etherase_MurQ"/>
</dbReference>
<keyword evidence="2" id="KW-0119">Carbohydrate metabolism</keyword>
<dbReference type="NCBIfam" id="NF003915">
    <property type="entry name" value="PRK05441.1"/>
    <property type="match status" value="1"/>
</dbReference>
<dbReference type="Gene3D" id="1.10.8.1080">
    <property type="match status" value="1"/>
</dbReference>
<dbReference type="CDD" id="cd05007">
    <property type="entry name" value="SIS_Etherase"/>
    <property type="match status" value="1"/>
</dbReference>
<evidence type="ECO:0000256" key="2">
    <source>
        <dbReference type="ARBA" id="ARBA00023277"/>
    </source>
</evidence>
<protein>
    <submittedName>
        <fullName evidence="4">N-acetylmuramic acid 6-phosphate etherase</fullName>
    </submittedName>
</protein>
<dbReference type="Pfam" id="PF22645">
    <property type="entry name" value="GKRP_SIS_N"/>
    <property type="match status" value="1"/>
</dbReference>